<dbReference type="VEuPathDB" id="FungiDB:TRICI_006291"/>
<dbReference type="SUPFAM" id="SSF52540">
    <property type="entry name" value="P-loop containing nucleoside triphosphate hydrolases"/>
    <property type="match status" value="1"/>
</dbReference>
<evidence type="ECO:0000313" key="3">
    <source>
        <dbReference type="EMBL" id="KAA8899921.1"/>
    </source>
</evidence>
<organism evidence="3 4">
    <name type="scientific">Trichomonascus ciferrii</name>
    <dbReference type="NCBI Taxonomy" id="44093"/>
    <lineage>
        <taxon>Eukaryota</taxon>
        <taxon>Fungi</taxon>
        <taxon>Dikarya</taxon>
        <taxon>Ascomycota</taxon>
        <taxon>Saccharomycotina</taxon>
        <taxon>Dipodascomycetes</taxon>
        <taxon>Dipodascales</taxon>
        <taxon>Trichomonascaceae</taxon>
        <taxon>Trichomonascus</taxon>
        <taxon>Trichomonascus ciferrii complex</taxon>
    </lineage>
</organism>
<dbReference type="PROSITE" id="PS51419">
    <property type="entry name" value="RAB"/>
    <property type="match status" value="1"/>
</dbReference>
<dbReference type="EMBL" id="SWFS01000514">
    <property type="protein sequence ID" value="KAA8899921.1"/>
    <property type="molecule type" value="Genomic_DNA"/>
</dbReference>
<dbReference type="SMART" id="SM00173">
    <property type="entry name" value="RAS"/>
    <property type="match status" value="1"/>
</dbReference>
<comment type="caution">
    <text evidence="3">The sequence shown here is derived from an EMBL/GenBank/DDBJ whole genome shotgun (WGS) entry which is preliminary data.</text>
</comment>
<dbReference type="GO" id="GO:0007165">
    <property type="term" value="P:signal transduction"/>
    <property type="evidence" value="ECO:0007669"/>
    <property type="project" value="InterPro"/>
</dbReference>
<dbReference type="Gene3D" id="3.40.50.300">
    <property type="entry name" value="P-loop containing nucleotide triphosphate hydrolases"/>
    <property type="match status" value="1"/>
</dbReference>
<dbReference type="SMART" id="SM00174">
    <property type="entry name" value="RHO"/>
    <property type="match status" value="1"/>
</dbReference>
<accession>A0A642UJ81</accession>
<dbReference type="InterPro" id="IPR020849">
    <property type="entry name" value="Small_GTPase_Ras-type"/>
</dbReference>
<keyword evidence="4" id="KW-1185">Reference proteome</keyword>
<dbReference type="Proteomes" id="UP000761534">
    <property type="component" value="Unassembled WGS sequence"/>
</dbReference>
<dbReference type="FunFam" id="3.40.50.300:FF:001447">
    <property type="entry name" value="Ras-related protein Rab-1B"/>
    <property type="match status" value="1"/>
</dbReference>
<sequence length="170" mass="19422">MTTRRVAMIGSRSQHFVERYTPTIENEFERMIKYKGKEYLVQILDTAGQDEYSVVDRRYINEMDGYVLIYSVTLRSSFELVRVIHDKILNALGVERVPIAVVGNKSDLHMQRQVSKEEGVALAKELDAAFIETSAKYDENVTKAFESLLAEIEKQTAPDPKQRQSSCIIA</sequence>
<dbReference type="PROSITE" id="PS51421">
    <property type="entry name" value="RAS"/>
    <property type="match status" value="1"/>
</dbReference>
<dbReference type="Pfam" id="PF00071">
    <property type="entry name" value="Ras"/>
    <property type="match status" value="1"/>
</dbReference>
<dbReference type="NCBIfam" id="TIGR00231">
    <property type="entry name" value="small_GTP"/>
    <property type="match status" value="1"/>
</dbReference>
<keyword evidence="1" id="KW-0547">Nucleotide-binding</keyword>
<evidence type="ECO:0000313" key="4">
    <source>
        <dbReference type="Proteomes" id="UP000761534"/>
    </source>
</evidence>
<dbReference type="InterPro" id="IPR027417">
    <property type="entry name" value="P-loop_NTPase"/>
</dbReference>
<dbReference type="PRINTS" id="PR00449">
    <property type="entry name" value="RASTRNSFRMNG"/>
</dbReference>
<dbReference type="SMART" id="SM00175">
    <property type="entry name" value="RAB"/>
    <property type="match status" value="1"/>
</dbReference>
<dbReference type="GO" id="GO:0016020">
    <property type="term" value="C:membrane"/>
    <property type="evidence" value="ECO:0007669"/>
    <property type="project" value="InterPro"/>
</dbReference>
<evidence type="ECO:0000256" key="1">
    <source>
        <dbReference type="ARBA" id="ARBA00022741"/>
    </source>
</evidence>
<name>A0A642UJ81_9ASCO</name>
<dbReference type="PANTHER" id="PTHR24070">
    <property type="entry name" value="RAS, DI-RAS, AND RHEB FAMILY MEMBERS OF SMALL GTPASE SUPERFAMILY"/>
    <property type="match status" value="1"/>
</dbReference>
<dbReference type="AlphaFoldDB" id="A0A642UJ81"/>
<dbReference type="InterPro" id="IPR001806">
    <property type="entry name" value="Small_GTPase"/>
</dbReference>
<dbReference type="GO" id="GO:0005525">
    <property type="term" value="F:GTP binding"/>
    <property type="evidence" value="ECO:0007669"/>
    <property type="project" value="UniProtKB-KW"/>
</dbReference>
<protein>
    <submittedName>
        <fullName evidence="3">Uncharacterized protein</fullName>
    </submittedName>
</protein>
<reference evidence="3" key="1">
    <citation type="journal article" date="2019" name="G3 (Bethesda)">
        <title>Genome Assemblies of Two Rare Opportunistic Yeast Pathogens: Diutina rugosa (syn. Candida rugosa) and Trichomonascus ciferrii (syn. Candida ciferrii).</title>
        <authorList>
            <person name="Mixao V."/>
            <person name="Saus E."/>
            <person name="Hansen A.P."/>
            <person name="Lass-Florl C."/>
            <person name="Gabaldon T."/>
        </authorList>
    </citation>
    <scope>NUCLEOTIDE SEQUENCE</scope>
    <source>
        <strain evidence="3">CBS 4856</strain>
    </source>
</reference>
<dbReference type="GO" id="GO:0003924">
    <property type="term" value="F:GTPase activity"/>
    <property type="evidence" value="ECO:0007669"/>
    <property type="project" value="InterPro"/>
</dbReference>
<keyword evidence="2" id="KW-0342">GTP-binding</keyword>
<dbReference type="OrthoDB" id="5976022at2759"/>
<evidence type="ECO:0000256" key="2">
    <source>
        <dbReference type="ARBA" id="ARBA00023134"/>
    </source>
</evidence>
<gene>
    <name evidence="3" type="ORF">TRICI_006291</name>
</gene>
<dbReference type="InterPro" id="IPR005225">
    <property type="entry name" value="Small_GTP-bd"/>
</dbReference>
<proteinExistence type="predicted"/>